<dbReference type="Pfam" id="PF20736">
    <property type="entry name" value="Glyco_hydro127M"/>
    <property type="match status" value="1"/>
</dbReference>
<dbReference type="PANTHER" id="PTHR31151:SF0">
    <property type="entry name" value="PROLINE-TRNA LIGASE (DUF1680)"/>
    <property type="match status" value="1"/>
</dbReference>
<gene>
    <name evidence="4" type="ORF">BC343_10135</name>
</gene>
<evidence type="ECO:0000259" key="3">
    <source>
        <dbReference type="Pfam" id="PF20736"/>
    </source>
</evidence>
<protein>
    <submittedName>
        <fullName evidence="4">Uncharacterized protein</fullName>
    </submittedName>
</protein>
<organism evidence="4 5">
    <name type="scientific">Mucilaginibacter pedocola</name>
    <dbReference type="NCBI Taxonomy" id="1792845"/>
    <lineage>
        <taxon>Bacteria</taxon>
        <taxon>Pseudomonadati</taxon>
        <taxon>Bacteroidota</taxon>
        <taxon>Sphingobacteriia</taxon>
        <taxon>Sphingobacteriales</taxon>
        <taxon>Sphingobacteriaceae</taxon>
        <taxon>Mucilaginibacter</taxon>
    </lineage>
</organism>
<dbReference type="STRING" id="1792845.BC343_10135"/>
<evidence type="ECO:0000313" key="5">
    <source>
        <dbReference type="Proteomes" id="UP000189739"/>
    </source>
</evidence>
<feature type="domain" description="Non-reducing end beta-L-arabinofuranosidase-like GH127 catalytic" evidence="1">
    <location>
        <begin position="63"/>
        <end position="443"/>
    </location>
</feature>
<dbReference type="InterPro" id="IPR049046">
    <property type="entry name" value="Beta-AFase-like_GH127_middle"/>
</dbReference>
<dbReference type="Proteomes" id="UP000189739">
    <property type="component" value="Unassembled WGS sequence"/>
</dbReference>
<dbReference type="InterPro" id="IPR008928">
    <property type="entry name" value="6-hairpin_glycosidase_sf"/>
</dbReference>
<dbReference type="InterPro" id="IPR012878">
    <property type="entry name" value="Beta-AFase-like_GH127_cat"/>
</dbReference>
<dbReference type="InterPro" id="IPR032275">
    <property type="entry name" value="DUF4986"/>
</dbReference>
<dbReference type="AlphaFoldDB" id="A0A1S9PAK5"/>
<dbReference type="Pfam" id="PF07944">
    <property type="entry name" value="Beta-AFase-like_GH127_cat"/>
    <property type="match status" value="1"/>
</dbReference>
<evidence type="ECO:0000259" key="1">
    <source>
        <dbReference type="Pfam" id="PF07944"/>
    </source>
</evidence>
<proteinExistence type="predicted"/>
<feature type="domain" description="Non-reducing end beta-L-arabinofuranosidase-like GH127 middle" evidence="3">
    <location>
        <begin position="453"/>
        <end position="548"/>
    </location>
</feature>
<dbReference type="SUPFAM" id="SSF48208">
    <property type="entry name" value="Six-hairpin glycosidases"/>
    <property type="match status" value="1"/>
</dbReference>
<sequence length="664" mass="74368">MYFLQLKLSTLGTAKTGCKPIAFMKLFTQLAAYLLLPLCAAVLLAPQQTCAQAKLTSFKLQQIRLLPGVFKQAQETDKAYILKLDPDRLLAPYFTQAGLKPKKKSYGNWEDTGLDGHIGGHYLSALALMYASTGDKELNRRLDYMLGQLKICQDKIGSGYIGGTPGGVQMWKDIEQGKIEVDTFALNKKWVPLYNIHKLFAGLRDAYLIAGKPQAKTLLIKLTDYINGVSAKLSDAQIQKMLISEQGGLNEVFADVSVITGQKKYLTLARRWSHREIMDPLVQGQDKLTGLHANMQIPKAVGFQRIAEVGGDADFGKAAQYFWETVTKNRTVVIGGNSVNEHFNPLHNFSTVIDGVAGPETCNSYNMLKLTRHLFEEGADVKYMDFYERVLYNHILSSQHPTRGGFVYYTSMRPRHYRVYSQPDINMWCCVGSGMENHGKYGELIYSHSGKDLFLNLFIPSRLNWAAQGLVISQQTKFPDAETTQLLVEAAKPGSFVINIRYPHWVEAGKLEVKVNGKAISVDAQPGSYLAINRSWKKGDKIEVRLPMEISTEELPDTEHYVAFLHGPIVLAAKTDTTDKIDYKGDSEQFGGYRAKAPTYPLESAPMITGTEADMPKHLVPVVGKPQTYTATDIITPAAYKNLELIPFYKLHDSRYVIYWKETK</sequence>
<name>A0A1S9PAK5_9SPHI</name>
<keyword evidence="5" id="KW-1185">Reference proteome</keyword>
<dbReference type="Pfam" id="PF16375">
    <property type="entry name" value="DUF4986"/>
    <property type="match status" value="1"/>
</dbReference>
<feature type="domain" description="DUF4986" evidence="2">
    <location>
        <begin position="593"/>
        <end position="660"/>
    </location>
</feature>
<dbReference type="EMBL" id="MBTF01000034">
    <property type="protein sequence ID" value="OOQ58013.1"/>
    <property type="molecule type" value="Genomic_DNA"/>
</dbReference>
<dbReference type="PANTHER" id="PTHR31151">
    <property type="entry name" value="PROLINE-TRNA LIGASE (DUF1680)"/>
    <property type="match status" value="1"/>
</dbReference>
<reference evidence="4 5" key="1">
    <citation type="submission" date="2016-07" db="EMBL/GenBank/DDBJ databases">
        <title>Genomic analysis of zinc-resistant bacterium Mucilaginibacter pedocola TBZ30.</title>
        <authorList>
            <person name="Huang J."/>
            <person name="Tang J."/>
        </authorList>
    </citation>
    <scope>NUCLEOTIDE SEQUENCE [LARGE SCALE GENOMIC DNA]</scope>
    <source>
        <strain evidence="4 5">TBZ30</strain>
    </source>
</reference>
<dbReference type="GO" id="GO:0005975">
    <property type="term" value="P:carbohydrate metabolic process"/>
    <property type="evidence" value="ECO:0007669"/>
    <property type="project" value="InterPro"/>
</dbReference>
<comment type="caution">
    <text evidence="4">The sequence shown here is derived from an EMBL/GenBank/DDBJ whole genome shotgun (WGS) entry which is preliminary data.</text>
</comment>
<evidence type="ECO:0000259" key="2">
    <source>
        <dbReference type="Pfam" id="PF16375"/>
    </source>
</evidence>
<accession>A0A1S9PAK5</accession>
<evidence type="ECO:0000313" key="4">
    <source>
        <dbReference type="EMBL" id="OOQ58013.1"/>
    </source>
</evidence>